<dbReference type="SUPFAM" id="SSF81296">
    <property type="entry name" value="E set domains"/>
    <property type="match status" value="3"/>
</dbReference>
<name>A0A8W8MVB3_MAGGI</name>
<evidence type="ECO:0000256" key="1">
    <source>
        <dbReference type="SAM" id="SignalP"/>
    </source>
</evidence>
<evidence type="ECO:0000313" key="4">
    <source>
        <dbReference type="Proteomes" id="UP000005408"/>
    </source>
</evidence>
<dbReference type="EnsemblMetazoa" id="G35228.5">
    <property type="protein sequence ID" value="G35228.5:cds"/>
    <property type="gene ID" value="G35228"/>
</dbReference>
<proteinExistence type="predicted"/>
<reference evidence="3" key="1">
    <citation type="submission" date="2022-08" db="UniProtKB">
        <authorList>
            <consortium name="EnsemblMetazoa"/>
        </authorList>
    </citation>
    <scope>IDENTIFICATION</scope>
    <source>
        <strain evidence="3">05x7-T-G4-1.051#20</strain>
    </source>
</reference>
<dbReference type="InterPro" id="IPR003172">
    <property type="entry name" value="ML_dom"/>
</dbReference>
<protein>
    <recommendedName>
        <fullName evidence="2">MD-2-related lipid-recognition domain-containing protein</fullName>
    </recommendedName>
</protein>
<accession>A0A8W8MVB3</accession>
<dbReference type="Proteomes" id="UP000005408">
    <property type="component" value="Unassembled WGS sequence"/>
</dbReference>
<dbReference type="AlphaFoldDB" id="A0A8W8MVB3"/>
<sequence>MTLIKTRLPIKLLLLVSVSLSLSQQDATERKRPKSIVNKPVSIKEIIRYGERAGDAQGEVHQKYRSLASMLFLPIKASTDASLGKTKMLLPTPINKETDNNTGRAIVCGPEGAEFNVTWKPKIIDPERFVQIHVDFIAPTNFTEGKAHVDVYLKGSPDRLFSMDQEIACDDFIKLYPILCPLKKGDKFSRIPLHFNQLQALPVGSFTIVLNVYSYLQNTQALFVCLNVTLEEDGEGRGRPNYVLVDKKINVKEIIRFGRRGDANGEVSEFDSPKDNAESGSSLTSLLTRVSNAINLRKMKNMLPLSGLELSDTGTAIVCGPPGAHLNVSWTPKLVDREKAIKFYLDIINPIDFGHGQGHIDVYLEDSPDPVFSVDQDIACNDIHQMTKLITCPLKKGNRIKVPFSYSDLSRVPVGAYTIVLKIISYDTNPHALFACLNFTLREVKNHLHRVPQFHCIITTKVLVMTSLTIQLLVSTTVIVSFSFSQGNRQERGRSNYADKQFNIKEIIRFGGKKVEVKRETTKNKVSADKDLSESLLSPLLADAHSATSSKNMVPLSGLKGLVKAKNNTGTAIVCGPNGAHLNISWVPKVIDTNKSVRIFIDITNPIDFNYGQVHLDVYIDGSPNPIFSLAADFACTDIKSVDPFTSCPLKKGEKLSVSRHYHSLEKIPGGYYVIVAKIVSYEGNQHYLFACLNFTLHVV</sequence>
<dbReference type="Gene3D" id="2.60.40.770">
    <property type="match status" value="3"/>
</dbReference>
<dbReference type="SMART" id="SM00737">
    <property type="entry name" value="ML"/>
    <property type="match status" value="2"/>
</dbReference>
<organism evidence="3 4">
    <name type="scientific">Magallana gigas</name>
    <name type="common">Pacific oyster</name>
    <name type="synonym">Crassostrea gigas</name>
    <dbReference type="NCBI Taxonomy" id="29159"/>
    <lineage>
        <taxon>Eukaryota</taxon>
        <taxon>Metazoa</taxon>
        <taxon>Spiralia</taxon>
        <taxon>Lophotrochozoa</taxon>
        <taxon>Mollusca</taxon>
        <taxon>Bivalvia</taxon>
        <taxon>Autobranchia</taxon>
        <taxon>Pteriomorphia</taxon>
        <taxon>Ostreida</taxon>
        <taxon>Ostreoidea</taxon>
        <taxon>Ostreidae</taxon>
        <taxon>Magallana</taxon>
    </lineage>
</organism>
<feature type="signal peptide" evidence="1">
    <location>
        <begin position="1"/>
        <end position="23"/>
    </location>
</feature>
<evidence type="ECO:0000313" key="3">
    <source>
        <dbReference type="EnsemblMetazoa" id="G35228.5:cds"/>
    </source>
</evidence>
<feature type="chain" id="PRO_5036475065" description="MD-2-related lipid-recognition domain-containing protein" evidence="1">
    <location>
        <begin position="24"/>
        <end position="700"/>
    </location>
</feature>
<dbReference type="InterPro" id="IPR014756">
    <property type="entry name" value="Ig_E-set"/>
</dbReference>
<feature type="domain" description="MD-2-related lipid-recognition" evidence="2">
    <location>
        <begin position="105"/>
        <end position="230"/>
    </location>
</feature>
<keyword evidence="4" id="KW-1185">Reference proteome</keyword>
<evidence type="ECO:0000259" key="2">
    <source>
        <dbReference type="SMART" id="SM00737"/>
    </source>
</evidence>
<feature type="domain" description="MD-2-related lipid-recognition" evidence="2">
    <location>
        <begin position="572"/>
        <end position="697"/>
    </location>
</feature>
<dbReference type="Pfam" id="PF02221">
    <property type="entry name" value="E1_DerP2_DerF2"/>
    <property type="match status" value="3"/>
</dbReference>
<keyword evidence="1" id="KW-0732">Signal</keyword>